<name>A0A024U3C8_9STRA</name>
<dbReference type="OrthoDB" id="68033at2759"/>
<protein>
    <submittedName>
        <fullName evidence="1">Uncharacterized protein</fullName>
    </submittedName>
</protein>
<dbReference type="GeneID" id="20084355"/>
<accession>A0A024U3C8</accession>
<proteinExistence type="predicted"/>
<dbReference type="EMBL" id="KI913964">
    <property type="protein sequence ID" value="ETW00764.1"/>
    <property type="molecule type" value="Genomic_DNA"/>
</dbReference>
<dbReference type="VEuPathDB" id="FungiDB:H310_07305"/>
<dbReference type="AlphaFoldDB" id="A0A024U3C8"/>
<gene>
    <name evidence="1" type="ORF">H310_07305</name>
</gene>
<dbReference type="RefSeq" id="XP_008870899.1">
    <property type="nucleotide sequence ID" value="XM_008872677.1"/>
</dbReference>
<reference evidence="1" key="1">
    <citation type="submission" date="2013-12" db="EMBL/GenBank/DDBJ databases">
        <title>The Genome Sequence of Aphanomyces invadans NJM9701.</title>
        <authorList>
            <consortium name="The Broad Institute Genomics Platform"/>
            <person name="Russ C."/>
            <person name="Tyler B."/>
            <person name="van West P."/>
            <person name="Dieguez-Uribeondo J."/>
            <person name="Young S.K."/>
            <person name="Zeng Q."/>
            <person name="Gargeya S."/>
            <person name="Fitzgerald M."/>
            <person name="Abouelleil A."/>
            <person name="Alvarado L."/>
            <person name="Chapman S.B."/>
            <person name="Gainer-Dewar J."/>
            <person name="Goldberg J."/>
            <person name="Griggs A."/>
            <person name="Gujja S."/>
            <person name="Hansen M."/>
            <person name="Howarth C."/>
            <person name="Imamovic A."/>
            <person name="Ireland A."/>
            <person name="Larimer J."/>
            <person name="McCowan C."/>
            <person name="Murphy C."/>
            <person name="Pearson M."/>
            <person name="Poon T.W."/>
            <person name="Priest M."/>
            <person name="Roberts A."/>
            <person name="Saif S."/>
            <person name="Shea T."/>
            <person name="Sykes S."/>
            <person name="Wortman J."/>
            <person name="Nusbaum C."/>
            <person name="Birren B."/>
        </authorList>
    </citation>
    <scope>NUCLEOTIDE SEQUENCE [LARGE SCALE GENOMIC DNA]</scope>
    <source>
        <strain evidence="1">NJM9701</strain>
    </source>
</reference>
<evidence type="ECO:0000313" key="1">
    <source>
        <dbReference type="EMBL" id="ETW00764.1"/>
    </source>
</evidence>
<sequence>MWEYIDRVAPPPRLSFRTHRRRRFMMKKSSRPRVDLRIVVDEAPDVAESVPLLAEGGTNDNDGAEDAWWLYGYCLPPPGHLGAHSVPVTASKDRRLDVFTSPTQEAIPTPARSCFGHVGDGDASIDTTADAVQTNVSFADPFVPKLASLDRRRGAVLLPSLSSLISISPPTVKRSSADASLDYLHEASRHVKQFKLM</sequence>
<organism evidence="1">
    <name type="scientific">Aphanomyces invadans</name>
    <dbReference type="NCBI Taxonomy" id="157072"/>
    <lineage>
        <taxon>Eukaryota</taxon>
        <taxon>Sar</taxon>
        <taxon>Stramenopiles</taxon>
        <taxon>Oomycota</taxon>
        <taxon>Saprolegniomycetes</taxon>
        <taxon>Saprolegniales</taxon>
        <taxon>Verrucalvaceae</taxon>
        <taxon>Aphanomyces</taxon>
    </lineage>
</organism>